<dbReference type="GO" id="GO:0003677">
    <property type="term" value="F:DNA binding"/>
    <property type="evidence" value="ECO:0007669"/>
    <property type="project" value="UniProtKB-KW"/>
</dbReference>
<evidence type="ECO:0000313" key="3">
    <source>
        <dbReference type="EMBL" id="VAW11952.1"/>
    </source>
</evidence>
<protein>
    <submittedName>
        <fullName evidence="3">Transcriptional regulator, AcrR family</fullName>
    </submittedName>
</protein>
<dbReference type="PRINTS" id="PR00455">
    <property type="entry name" value="HTHTETR"/>
</dbReference>
<dbReference type="EMBL" id="UOEM01000037">
    <property type="protein sequence ID" value="VAW11952.1"/>
    <property type="molecule type" value="Genomic_DNA"/>
</dbReference>
<dbReference type="Pfam" id="PF17938">
    <property type="entry name" value="TetR_C_29"/>
    <property type="match status" value="1"/>
</dbReference>
<dbReference type="InterPro" id="IPR041474">
    <property type="entry name" value="NicS_C"/>
</dbReference>
<keyword evidence="1" id="KW-0238">DNA-binding</keyword>
<accession>A0A3B0TBR8</accession>
<organism evidence="3">
    <name type="scientific">hydrothermal vent metagenome</name>
    <dbReference type="NCBI Taxonomy" id="652676"/>
    <lineage>
        <taxon>unclassified sequences</taxon>
        <taxon>metagenomes</taxon>
        <taxon>ecological metagenomes</taxon>
    </lineage>
</organism>
<sequence>MKKPAVAKRNPEDTRRRLLQAARTVFSKRGLEGARVDDIAGLAGVNKQLVYYHFGNKQQLYLAVLEETYAKIRAEELQLDLAHLRPRQAMEQLICFTFDYYTKNPDFVPLLSDENLHEARNLRQSKIIQQLHSPLVEMIGETLRRGQRSGDFAMDVDPVQLYITIAGMGFFYYSNTHTLSVIFGRNLGAKAAVKTRRKHVIEFVMGALQAPPVA</sequence>
<evidence type="ECO:0000256" key="1">
    <source>
        <dbReference type="ARBA" id="ARBA00023125"/>
    </source>
</evidence>
<dbReference type="PROSITE" id="PS50977">
    <property type="entry name" value="HTH_TETR_2"/>
    <property type="match status" value="1"/>
</dbReference>
<dbReference type="Pfam" id="PF00440">
    <property type="entry name" value="TetR_N"/>
    <property type="match status" value="1"/>
</dbReference>
<dbReference type="InterPro" id="IPR001647">
    <property type="entry name" value="HTH_TetR"/>
</dbReference>
<dbReference type="InterPro" id="IPR050109">
    <property type="entry name" value="HTH-type_TetR-like_transc_reg"/>
</dbReference>
<name>A0A3B0TBR8_9ZZZZ</name>
<gene>
    <name evidence="3" type="ORF">MNBD_ALPHA09-2378</name>
</gene>
<dbReference type="InterPro" id="IPR009057">
    <property type="entry name" value="Homeodomain-like_sf"/>
</dbReference>
<dbReference type="AlphaFoldDB" id="A0A3B0TBR8"/>
<dbReference type="PANTHER" id="PTHR30328">
    <property type="entry name" value="TRANSCRIPTIONAL REPRESSOR"/>
    <property type="match status" value="1"/>
</dbReference>
<dbReference type="SUPFAM" id="SSF48498">
    <property type="entry name" value="Tetracyclin repressor-like, C-terminal domain"/>
    <property type="match status" value="1"/>
</dbReference>
<reference evidence="3" key="1">
    <citation type="submission" date="2018-06" db="EMBL/GenBank/DDBJ databases">
        <authorList>
            <person name="Zhirakovskaya E."/>
        </authorList>
    </citation>
    <scope>NUCLEOTIDE SEQUENCE</scope>
</reference>
<dbReference type="PANTHER" id="PTHR30328:SF54">
    <property type="entry name" value="HTH-TYPE TRANSCRIPTIONAL REPRESSOR SCO4008"/>
    <property type="match status" value="1"/>
</dbReference>
<dbReference type="Gene3D" id="1.10.357.10">
    <property type="entry name" value="Tetracycline Repressor, domain 2"/>
    <property type="match status" value="1"/>
</dbReference>
<evidence type="ECO:0000259" key="2">
    <source>
        <dbReference type="PROSITE" id="PS50977"/>
    </source>
</evidence>
<dbReference type="InterPro" id="IPR036271">
    <property type="entry name" value="Tet_transcr_reg_TetR-rel_C_sf"/>
</dbReference>
<dbReference type="SUPFAM" id="SSF46689">
    <property type="entry name" value="Homeodomain-like"/>
    <property type="match status" value="1"/>
</dbReference>
<feature type="domain" description="HTH tetR-type" evidence="2">
    <location>
        <begin position="12"/>
        <end position="72"/>
    </location>
</feature>
<proteinExistence type="predicted"/>